<accession>A0ACB9TD21</accession>
<comment type="caution">
    <text evidence="1">The sequence shown here is derived from an EMBL/GenBank/DDBJ whole genome shotgun (WGS) entry which is preliminary data.</text>
</comment>
<name>A0ACB9TD21_HOLOL</name>
<organism evidence="1 2">
    <name type="scientific">Holotrichia oblita</name>
    <name type="common">Chafer beetle</name>
    <dbReference type="NCBI Taxonomy" id="644536"/>
    <lineage>
        <taxon>Eukaryota</taxon>
        <taxon>Metazoa</taxon>
        <taxon>Ecdysozoa</taxon>
        <taxon>Arthropoda</taxon>
        <taxon>Hexapoda</taxon>
        <taxon>Insecta</taxon>
        <taxon>Pterygota</taxon>
        <taxon>Neoptera</taxon>
        <taxon>Endopterygota</taxon>
        <taxon>Coleoptera</taxon>
        <taxon>Polyphaga</taxon>
        <taxon>Scarabaeiformia</taxon>
        <taxon>Scarabaeidae</taxon>
        <taxon>Melolonthinae</taxon>
        <taxon>Holotrichia</taxon>
    </lineage>
</organism>
<evidence type="ECO:0000313" key="1">
    <source>
        <dbReference type="EMBL" id="KAI4464698.1"/>
    </source>
</evidence>
<dbReference type="EMBL" id="CM043017">
    <property type="protein sequence ID" value="KAI4464698.1"/>
    <property type="molecule type" value="Genomic_DNA"/>
</dbReference>
<gene>
    <name evidence="1" type="ORF">MML48_3g00015714</name>
</gene>
<proteinExistence type="predicted"/>
<evidence type="ECO:0000313" key="2">
    <source>
        <dbReference type="Proteomes" id="UP001056778"/>
    </source>
</evidence>
<keyword evidence="2" id="KW-1185">Reference proteome</keyword>
<sequence length="875" mass="100595">MCTENHYWHHDYVRLAWDSGFTFNTHRAKLNYDWRNIGLLDVDRVVRDRDVATIEKHIGTILNYSLDEDQTKLLEPTFVKVFQLSQLSMQYLQFCKRYLDNTVVLLKKELSRYKEENSNLRDSIEDLKKEVTDLKKQVQELKQPVQQQLQHQQQIMPDNFLPATFKCNICCKMFVSEDFLLSHVKRRHEIDNNPFQTETDRLQLEIKELKERLNSTEKLIQSDSNTKILQQKIESIPNNDAVIENTHVDDLKDKFDHLKVYVEKELTVLRQEKHYQEKYEKWFEMVFQRFDSARSDLQDKQEVTNMMGDGDKLIRTDSSTQTVTERGVESETMTDELENVVSNEKILKPVISDVDVQKIQDDIRTNTENHLGQIQGALEQKLSGGFEQIQSQMDSFWKKISDMEIAKKQNSITSNHSNQKISTTIKGSQNKCVSSDNSEISSSEEKLPSVKSKPIPAPRITSVKKIVTVKQNQSKETKLQEIITQPARKTTIVKPRVQEQPQETSSEEESVSSDDTIEIVKPSVMVRNMKSDDVKVKETKSKSVPNYPKMYRRDLAESFSESESADDNDNVSDRPEIKPSTSTLGQRSLTSLKQSIKDDDVIKGLNREIQDMINSRLREIGISPNWKGIPDKSYQQAIKVVKHQSELSKKKYPNYGKIRKVLMRIVKERVNKGSKNVTADLDEKKSNQSKIIVLKQPVSKRRKKSKQSPGSSSIEETQPKPHPIRTIKNLPPHEKKTQQSVNLQNKPILVTATPVKKKVLFDLEEPSSTSKEINQQHKITSGTLQRQQIKEDDLKQVGIEKNVVLTSPTRVSSRLIQDDIRGSAEKTQRTLKINDGGSTSSLASFILEVPKGGNKKDDVMVKDDLSDWDVSDIMT</sequence>
<protein>
    <submittedName>
        <fullName evidence="1">Zinc finger protein dzip1</fullName>
    </submittedName>
</protein>
<dbReference type="Proteomes" id="UP001056778">
    <property type="component" value="Chromosome 3"/>
</dbReference>
<reference evidence="1" key="1">
    <citation type="submission" date="2022-04" db="EMBL/GenBank/DDBJ databases">
        <title>Chromosome-scale genome assembly of Holotrichia oblita Faldermann.</title>
        <authorList>
            <person name="Rongchong L."/>
        </authorList>
    </citation>
    <scope>NUCLEOTIDE SEQUENCE</scope>
    <source>
        <strain evidence="1">81SQS9</strain>
    </source>
</reference>